<evidence type="ECO:0000256" key="1">
    <source>
        <dbReference type="SAM" id="MobiDB-lite"/>
    </source>
</evidence>
<feature type="compositionally biased region" description="Basic residues" evidence="1">
    <location>
        <begin position="15"/>
        <end position="24"/>
    </location>
</feature>
<reference evidence="2 3" key="1">
    <citation type="journal article" date="2022" name="Nat. Ecol. Evol.">
        <title>A masculinizing supergene underlies an exaggerated male reproductive morph in a spider.</title>
        <authorList>
            <person name="Hendrickx F."/>
            <person name="De Corte Z."/>
            <person name="Sonet G."/>
            <person name="Van Belleghem S.M."/>
            <person name="Kostlbacher S."/>
            <person name="Vangestel C."/>
        </authorList>
    </citation>
    <scope>NUCLEOTIDE SEQUENCE [LARGE SCALE GENOMIC DNA]</scope>
    <source>
        <strain evidence="2">W744_W776</strain>
    </source>
</reference>
<gene>
    <name evidence="2" type="ORF">JTE90_023222</name>
</gene>
<name>A0AAV6VLV1_9ARAC</name>
<sequence length="116" mass="13374">MAEEPSTTDDDHTPAHSKTHKIRRDHQHTMLLYIITSLNGGGSFSRSYLRSQCGYEKGCLRASCRICGTQLSCEFILSMINFYLVGYGHCRSPRRFYHWNHLEVYTVEGPKLKSDE</sequence>
<dbReference type="AlphaFoldDB" id="A0AAV6VLV1"/>
<organism evidence="2 3">
    <name type="scientific">Oedothorax gibbosus</name>
    <dbReference type="NCBI Taxonomy" id="931172"/>
    <lineage>
        <taxon>Eukaryota</taxon>
        <taxon>Metazoa</taxon>
        <taxon>Ecdysozoa</taxon>
        <taxon>Arthropoda</taxon>
        <taxon>Chelicerata</taxon>
        <taxon>Arachnida</taxon>
        <taxon>Araneae</taxon>
        <taxon>Araneomorphae</taxon>
        <taxon>Entelegynae</taxon>
        <taxon>Araneoidea</taxon>
        <taxon>Linyphiidae</taxon>
        <taxon>Erigoninae</taxon>
        <taxon>Oedothorax</taxon>
    </lineage>
</organism>
<evidence type="ECO:0000313" key="3">
    <source>
        <dbReference type="Proteomes" id="UP000827092"/>
    </source>
</evidence>
<proteinExistence type="predicted"/>
<feature type="region of interest" description="Disordered" evidence="1">
    <location>
        <begin position="1"/>
        <end position="24"/>
    </location>
</feature>
<protein>
    <submittedName>
        <fullName evidence="2">Uncharacterized protein</fullName>
    </submittedName>
</protein>
<dbReference type="EMBL" id="JAFNEN010000065">
    <property type="protein sequence ID" value="KAG8196713.1"/>
    <property type="molecule type" value="Genomic_DNA"/>
</dbReference>
<evidence type="ECO:0000313" key="2">
    <source>
        <dbReference type="EMBL" id="KAG8196713.1"/>
    </source>
</evidence>
<comment type="caution">
    <text evidence="2">The sequence shown here is derived from an EMBL/GenBank/DDBJ whole genome shotgun (WGS) entry which is preliminary data.</text>
</comment>
<accession>A0AAV6VLV1</accession>
<keyword evidence="3" id="KW-1185">Reference proteome</keyword>
<dbReference type="Proteomes" id="UP000827092">
    <property type="component" value="Unassembled WGS sequence"/>
</dbReference>